<feature type="transmembrane region" description="Helical" evidence="1">
    <location>
        <begin position="27"/>
        <end position="50"/>
    </location>
</feature>
<proteinExistence type="predicted"/>
<keyword evidence="1" id="KW-0812">Transmembrane</keyword>
<gene>
    <name evidence="2" type="ORF">NCTC12360_00494</name>
</gene>
<accession>A0A376GZS6</accession>
<evidence type="ECO:0000313" key="3">
    <source>
        <dbReference type="Proteomes" id="UP000254807"/>
    </source>
</evidence>
<dbReference type="AlphaFoldDB" id="A0A376GZS6"/>
<dbReference type="InterPro" id="IPR025608">
    <property type="entry name" value="TcpE"/>
</dbReference>
<keyword evidence="3" id="KW-1185">Reference proteome</keyword>
<sequence length="136" mass="16236">MDWEPYDYSIVYAEPYRVQQITSNWRLPFPVALVNAATFLLVAIFEYLFLRSFISWVISFFPPAGVVFYIGLPYLCVLALAKLKPDGKKVHFYLWDWFCYMIRMMNGDCVYYNWDKVSNNALEELLFVNKYVYLED</sequence>
<evidence type="ECO:0000313" key="2">
    <source>
        <dbReference type="EMBL" id="STD82075.1"/>
    </source>
</evidence>
<reference evidence="2 3" key="1">
    <citation type="submission" date="2018-06" db="EMBL/GenBank/DDBJ databases">
        <authorList>
            <consortium name="Pathogen Informatics"/>
            <person name="Doyle S."/>
        </authorList>
    </citation>
    <scope>NUCLEOTIDE SEQUENCE [LARGE SCALE GENOMIC DNA]</scope>
    <source>
        <strain evidence="2 3">NCTC12360</strain>
    </source>
</reference>
<dbReference type="Proteomes" id="UP000254807">
    <property type="component" value="Unassembled WGS sequence"/>
</dbReference>
<name>A0A376GZS6_ENTGA</name>
<feature type="transmembrane region" description="Helical" evidence="1">
    <location>
        <begin position="56"/>
        <end position="81"/>
    </location>
</feature>
<dbReference type="OrthoDB" id="2189559at2"/>
<keyword evidence="1" id="KW-1133">Transmembrane helix</keyword>
<protein>
    <submittedName>
        <fullName evidence="2">TcpE family</fullName>
    </submittedName>
</protein>
<keyword evidence="1" id="KW-0472">Membrane</keyword>
<dbReference type="Pfam" id="PF12648">
    <property type="entry name" value="TcpE"/>
    <property type="match status" value="1"/>
</dbReference>
<evidence type="ECO:0000256" key="1">
    <source>
        <dbReference type="SAM" id="Phobius"/>
    </source>
</evidence>
<dbReference type="RefSeq" id="WP_060815610.1">
    <property type="nucleotide sequence ID" value="NZ_JBHULA010000083.1"/>
</dbReference>
<organism evidence="2 3">
    <name type="scientific">Enterococcus gallinarum</name>
    <dbReference type="NCBI Taxonomy" id="1353"/>
    <lineage>
        <taxon>Bacteria</taxon>
        <taxon>Bacillati</taxon>
        <taxon>Bacillota</taxon>
        <taxon>Bacilli</taxon>
        <taxon>Lactobacillales</taxon>
        <taxon>Enterococcaceae</taxon>
        <taxon>Enterococcus</taxon>
    </lineage>
</organism>
<dbReference type="EMBL" id="UFYW01000001">
    <property type="protein sequence ID" value="STD82075.1"/>
    <property type="molecule type" value="Genomic_DNA"/>
</dbReference>